<reference evidence="3" key="1">
    <citation type="submission" date="2025-08" db="UniProtKB">
        <authorList>
            <consortium name="RefSeq"/>
        </authorList>
    </citation>
    <scope>IDENTIFICATION</scope>
</reference>
<keyword evidence="2" id="KW-1185">Reference proteome</keyword>
<dbReference type="Gene3D" id="3.30.200.20">
    <property type="entry name" value="Phosphorylase Kinase, domain 1"/>
    <property type="match status" value="1"/>
</dbReference>
<dbReference type="RefSeq" id="XP_011076050.1">
    <property type="nucleotide sequence ID" value="XM_011077748.2"/>
</dbReference>
<dbReference type="InterPro" id="IPR000719">
    <property type="entry name" value="Prot_kinase_dom"/>
</dbReference>
<protein>
    <submittedName>
        <fullName evidence="3">Probably inactive receptor-like protein kinase At5g41680</fullName>
    </submittedName>
</protein>
<feature type="domain" description="Protein kinase" evidence="1">
    <location>
        <begin position="82"/>
        <end position="339"/>
    </location>
</feature>
<dbReference type="OrthoDB" id="913040at2759"/>
<dbReference type="InParanoid" id="A0A6I9SZY4"/>
<dbReference type="SUPFAM" id="SSF56112">
    <property type="entry name" value="Protein kinase-like (PK-like)"/>
    <property type="match status" value="1"/>
</dbReference>
<evidence type="ECO:0000313" key="3">
    <source>
        <dbReference type="RefSeq" id="XP_011076050.1"/>
    </source>
</evidence>
<dbReference type="PANTHER" id="PTHR48010">
    <property type="entry name" value="OS05G0588300 PROTEIN"/>
    <property type="match status" value="1"/>
</dbReference>
<dbReference type="GO" id="GO:0004672">
    <property type="term" value="F:protein kinase activity"/>
    <property type="evidence" value="ECO:0007669"/>
    <property type="project" value="InterPro"/>
</dbReference>
<dbReference type="InterPro" id="IPR050994">
    <property type="entry name" value="At_inactive_RLKs"/>
</dbReference>
<dbReference type="Gene3D" id="1.10.510.10">
    <property type="entry name" value="Transferase(Phosphotransferase) domain 1"/>
    <property type="match status" value="1"/>
</dbReference>
<dbReference type="Proteomes" id="UP000504604">
    <property type="component" value="Linkage group LG4"/>
</dbReference>
<dbReference type="Gramene" id="SIN_1016450.t">
    <property type="protein sequence ID" value="SIN_1016450.t"/>
    <property type="gene ID" value="SIN_1016450"/>
</dbReference>
<organism evidence="2 3">
    <name type="scientific">Sesamum indicum</name>
    <name type="common">Oriental sesame</name>
    <name type="synonym">Sesamum orientale</name>
    <dbReference type="NCBI Taxonomy" id="4182"/>
    <lineage>
        <taxon>Eukaryota</taxon>
        <taxon>Viridiplantae</taxon>
        <taxon>Streptophyta</taxon>
        <taxon>Embryophyta</taxon>
        <taxon>Tracheophyta</taxon>
        <taxon>Spermatophyta</taxon>
        <taxon>Magnoliopsida</taxon>
        <taxon>eudicotyledons</taxon>
        <taxon>Gunneridae</taxon>
        <taxon>Pentapetalae</taxon>
        <taxon>asterids</taxon>
        <taxon>lamiids</taxon>
        <taxon>Lamiales</taxon>
        <taxon>Pedaliaceae</taxon>
        <taxon>Sesamum</taxon>
    </lineage>
</organism>
<dbReference type="GO" id="GO:0005524">
    <property type="term" value="F:ATP binding"/>
    <property type="evidence" value="ECO:0007669"/>
    <property type="project" value="InterPro"/>
</dbReference>
<gene>
    <name evidence="3" type="primary">LOC105160394</name>
</gene>
<accession>A0A6I9SZY4</accession>
<evidence type="ECO:0000313" key="2">
    <source>
        <dbReference type="Proteomes" id="UP000504604"/>
    </source>
</evidence>
<dbReference type="InterPro" id="IPR011009">
    <property type="entry name" value="Kinase-like_dom_sf"/>
</dbReference>
<proteinExistence type="predicted"/>
<dbReference type="GeneID" id="105160394"/>
<sequence>MSMIYDNWERLVAAVLKREEIRQLCLQPSRSPSICSESSDCSASFQSRDVRLRKRVASVGKPVPKVVFVGGSSPDFRLKDIVKFCHELGNGTFWTSFLGELLQDVEVSDQELLVSGTEVVIKLWKKVKLPEEEFKQQMKIFGNCRHENVAAPLAYYFSEKANGKLIVYDYHSQGSVSDMLLGKSPTPNWETRLRIAIGAARGIAHVHAQSGGKLAHGNIKASNIFLNSQQYGCVSDFSLTGIMAKPRRGNPWYHTPPYGPASISQEIDVYNFGNLLLELLTGKSSMEAHGFEDDMDLETWVRSIKSQDWTSELFDQCLRRPIRNEKDMIEMVKTEIPGVDLEVQDSVTDWEALRAILRSHFRSMARVPAGYFTAQDLAEMIEMKRVAMRCLRDRPKMTEVVLMLENIKASLSNRKPEHDR</sequence>
<dbReference type="PANTHER" id="PTHR48010:SF1">
    <property type="entry name" value="PROTEIN KINASE DOMAIN-CONTAINING PROTEIN"/>
    <property type="match status" value="1"/>
</dbReference>
<dbReference type="InterPro" id="IPR001245">
    <property type="entry name" value="Ser-Thr/Tyr_kinase_cat_dom"/>
</dbReference>
<dbReference type="KEGG" id="sind:105160394"/>
<evidence type="ECO:0000259" key="1">
    <source>
        <dbReference type="PROSITE" id="PS50011"/>
    </source>
</evidence>
<name>A0A6I9SZY4_SESIN</name>
<dbReference type="Pfam" id="PF07714">
    <property type="entry name" value="PK_Tyr_Ser-Thr"/>
    <property type="match status" value="1"/>
</dbReference>
<dbReference type="PROSITE" id="PS50011">
    <property type="entry name" value="PROTEIN_KINASE_DOM"/>
    <property type="match status" value="1"/>
</dbReference>
<dbReference type="AlphaFoldDB" id="A0A6I9SZY4"/>